<dbReference type="KEGG" id="acl:ACL_1060"/>
<feature type="transmembrane region" description="Helical" evidence="1">
    <location>
        <begin position="99"/>
        <end position="121"/>
    </location>
</feature>
<keyword evidence="3" id="KW-1185">Reference proteome</keyword>
<feature type="transmembrane region" description="Helical" evidence="1">
    <location>
        <begin position="65"/>
        <end position="87"/>
    </location>
</feature>
<evidence type="ECO:0000313" key="3">
    <source>
        <dbReference type="Proteomes" id="UP000008558"/>
    </source>
</evidence>
<protein>
    <submittedName>
        <fullName evidence="2">Integral membrane protein</fullName>
    </submittedName>
</protein>
<keyword evidence="1" id="KW-0472">Membrane</keyword>
<keyword evidence="1" id="KW-0812">Transmembrane</keyword>
<keyword evidence="1" id="KW-1133">Transmembrane helix</keyword>
<feature type="transmembrane region" description="Helical" evidence="1">
    <location>
        <begin position="37"/>
        <end position="58"/>
    </location>
</feature>
<dbReference type="AlphaFoldDB" id="A9NH40"/>
<accession>A9NH40</accession>
<dbReference type="HOGENOM" id="CLU_1444758_0_0_14"/>
<dbReference type="STRING" id="441768.ACL_1060"/>
<dbReference type="Proteomes" id="UP000008558">
    <property type="component" value="Chromosome"/>
</dbReference>
<reference evidence="2 3" key="1">
    <citation type="journal article" date="2011" name="J. Bacteriol.">
        <title>Complete genome and proteome of Acholeplasma laidlawii.</title>
        <authorList>
            <person name="Lazarev V.N."/>
            <person name="Levitskii S.A."/>
            <person name="Basovskii Y.I."/>
            <person name="Chukin M.M."/>
            <person name="Akopian T.A."/>
            <person name="Vereshchagin V.V."/>
            <person name="Kostrjukova E.S."/>
            <person name="Kovaleva G.Y."/>
            <person name="Kazanov M.D."/>
            <person name="Malko D.B."/>
            <person name="Vitreschak A.G."/>
            <person name="Sernova N.V."/>
            <person name="Gelfand M.S."/>
            <person name="Demina I.A."/>
            <person name="Serebryakova M.V."/>
            <person name="Galyamina M.A."/>
            <person name="Vtyurin N.N."/>
            <person name="Rogov S.I."/>
            <person name="Alexeev D.G."/>
            <person name="Ladygina V.G."/>
            <person name="Govorun V.M."/>
        </authorList>
    </citation>
    <scope>NUCLEOTIDE SEQUENCE [LARGE SCALE GENOMIC DNA]</scope>
    <source>
        <strain evidence="2 3">PG-8A</strain>
    </source>
</reference>
<dbReference type="EMBL" id="CP000896">
    <property type="protein sequence ID" value="ABX81670.1"/>
    <property type="molecule type" value="Genomic_DNA"/>
</dbReference>
<feature type="transmembrane region" description="Helical" evidence="1">
    <location>
        <begin position="133"/>
        <end position="154"/>
    </location>
</feature>
<organism evidence="2 3">
    <name type="scientific">Acholeplasma laidlawii (strain PG-8A)</name>
    <dbReference type="NCBI Taxonomy" id="441768"/>
    <lineage>
        <taxon>Bacteria</taxon>
        <taxon>Bacillati</taxon>
        <taxon>Mycoplasmatota</taxon>
        <taxon>Mollicutes</taxon>
        <taxon>Acholeplasmatales</taxon>
        <taxon>Acholeplasmataceae</taxon>
        <taxon>Acholeplasma</taxon>
    </lineage>
</organism>
<evidence type="ECO:0000256" key="1">
    <source>
        <dbReference type="SAM" id="Phobius"/>
    </source>
</evidence>
<sequence length="187" mass="21489">MMGDDKFVKKQISILRKLLLLIPIVFIFYELKYFENITSVKVVIIFVIFFLPFLTDIIESKNNKLYRLTSLFALQMPSALIGILSAISIKGVENNYGTSIFTAVFGFGITVVIICFQFGDGGHKILATKHNKIYFSDFLLTMLINVMFTIYLNYSDNHNGVLILTILTGLQIYITLHYYIKVIMEER</sequence>
<proteinExistence type="predicted"/>
<feature type="transmembrane region" description="Helical" evidence="1">
    <location>
        <begin position="12"/>
        <end position="31"/>
    </location>
</feature>
<name>A9NH40_ACHLI</name>
<evidence type="ECO:0000313" key="2">
    <source>
        <dbReference type="EMBL" id="ABX81670.1"/>
    </source>
</evidence>
<gene>
    <name evidence="2" type="ordered locus">ACL_1060</name>
</gene>
<feature type="transmembrane region" description="Helical" evidence="1">
    <location>
        <begin position="160"/>
        <end position="180"/>
    </location>
</feature>